<dbReference type="GO" id="GO:0009966">
    <property type="term" value="P:regulation of signal transduction"/>
    <property type="evidence" value="ECO:0007669"/>
    <property type="project" value="InterPro"/>
</dbReference>
<dbReference type="PANTHER" id="PTHR10822">
    <property type="entry name" value="GLYPICAN"/>
    <property type="match status" value="1"/>
</dbReference>
<protein>
    <recommendedName>
        <fullName evidence="15">Secreted glypican-1</fullName>
    </recommendedName>
</protein>
<keyword evidence="7 12" id="KW-0472">Membrane</keyword>
<evidence type="ECO:0000256" key="2">
    <source>
        <dbReference type="ARBA" id="ARBA00010260"/>
    </source>
</evidence>
<dbReference type="Proteomes" id="UP001214576">
    <property type="component" value="Unassembled WGS sequence"/>
</dbReference>
<evidence type="ECO:0000256" key="5">
    <source>
        <dbReference type="ARBA" id="ARBA00022729"/>
    </source>
</evidence>
<keyword evidence="14" id="KW-1185">Reference proteome</keyword>
<comment type="subcellular location">
    <subcellularLocation>
        <location evidence="1">Cell membrane</location>
        <topology evidence="1">Lipid-anchor</topology>
        <topology evidence="1">GPI-anchor</topology>
        <orientation evidence="1">Extracellular side</orientation>
    </subcellularLocation>
</comment>
<evidence type="ECO:0008006" key="15">
    <source>
        <dbReference type="Google" id="ProtNLM"/>
    </source>
</evidence>
<dbReference type="GO" id="GO:0005886">
    <property type="term" value="C:plasma membrane"/>
    <property type="evidence" value="ECO:0007669"/>
    <property type="project" value="UniProtKB-SubCell"/>
</dbReference>
<accession>A0AAD4U7E5</accession>
<comment type="function">
    <text evidence="12">Cell surface proteoglycan.</text>
</comment>
<sequence length="158" mass="17497">GSAFCVHNSSFQKCMGHTHTVAESLVETYGRRQRSLPVEQTEKTQLTEIRILLVFPIQAVKEINNNIVILKEVSPTPGCIRALMKMLYCAYCRGLPTVRPCNNYCLNVMKGCLANQADLDTEWNLFIVAGSFEEDAASPIVGYLKAWVCLSLEVPAAA</sequence>
<dbReference type="InterPro" id="IPR001863">
    <property type="entry name" value="Glypican"/>
</dbReference>
<evidence type="ECO:0000256" key="10">
    <source>
        <dbReference type="ARBA" id="ARBA00023288"/>
    </source>
</evidence>
<keyword evidence="4 12" id="KW-0336">GPI-anchor</keyword>
<dbReference type="PANTHER" id="PTHR10822:SF31">
    <property type="entry name" value="GLYPICAN-6"/>
    <property type="match status" value="1"/>
</dbReference>
<evidence type="ECO:0000256" key="4">
    <source>
        <dbReference type="ARBA" id="ARBA00022622"/>
    </source>
</evidence>
<dbReference type="GO" id="GO:0098552">
    <property type="term" value="C:side of membrane"/>
    <property type="evidence" value="ECO:0007669"/>
    <property type="project" value="UniProtKB-KW"/>
</dbReference>
<evidence type="ECO:0000256" key="11">
    <source>
        <dbReference type="RuleBase" id="RU003518"/>
    </source>
</evidence>
<dbReference type="PROSITE" id="PS01207">
    <property type="entry name" value="GLYPICAN"/>
    <property type="match status" value="1"/>
</dbReference>
<evidence type="ECO:0000256" key="1">
    <source>
        <dbReference type="ARBA" id="ARBA00004471"/>
    </source>
</evidence>
<gene>
    <name evidence="13" type="ORF">MG293_011172</name>
</gene>
<dbReference type="GO" id="GO:0009986">
    <property type="term" value="C:cell surface"/>
    <property type="evidence" value="ECO:0007669"/>
    <property type="project" value="TreeGrafter"/>
</dbReference>
<keyword evidence="6 12" id="KW-0654">Proteoglycan</keyword>
<reference evidence="13" key="1">
    <citation type="submission" date="2022-03" db="EMBL/GenBank/DDBJ databases">
        <title>Genomic analyses of argali, domestic sheep and their hybrids provide insights into chromosomal evolution, heterosis and genetic basis of agronomic traits.</title>
        <authorList>
            <person name="Li M."/>
        </authorList>
    </citation>
    <scope>NUCLEOTIDE SEQUENCE</scope>
    <source>
        <strain evidence="13">CAU-MHL-2022a</strain>
        <tissue evidence="13">Skin</tissue>
    </source>
</reference>
<name>A0AAD4U7E5_OVIAM</name>
<feature type="non-terminal residue" evidence="13">
    <location>
        <position position="1"/>
    </location>
</feature>
<dbReference type="InterPro" id="IPR019803">
    <property type="entry name" value="Glypican_CS"/>
</dbReference>
<evidence type="ECO:0000313" key="14">
    <source>
        <dbReference type="Proteomes" id="UP001214576"/>
    </source>
</evidence>
<dbReference type="GO" id="GO:0005576">
    <property type="term" value="C:extracellular region"/>
    <property type="evidence" value="ECO:0007669"/>
    <property type="project" value="TreeGrafter"/>
</dbReference>
<evidence type="ECO:0000256" key="12">
    <source>
        <dbReference type="RuleBase" id="RU003519"/>
    </source>
</evidence>
<keyword evidence="9 12" id="KW-0357">Heparan sulfate</keyword>
<keyword evidence="10 12" id="KW-0449">Lipoprotein</keyword>
<keyword evidence="5" id="KW-0732">Signal</keyword>
<dbReference type="Pfam" id="PF01153">
    <property type="entry name" value="Glypican"/>
    <property type="match status" value="1"/>
</dbReference>
<keyword evidence="3" id="KW-1003">Cell membrane</keyword>
<evidence type="ECO:0000256" key="8">
    <source>
        <dbReference type="ARBA" id="ARBA00023180"/>
    </source>
</evidence>
<evidence type="ECO:0000256" key="3">
    <source>
        <dbReference type="ARBA" id="ARBA00022475"/>
    </source>
</evidence>
<comment type="caution">
    <text evidence="13">The sequence shown here is derived from an EMBL/GenBank/DDBJ whole genome shotgun (WGS) entry which is preliminary data.</text>
</comment>
<proteinExistence type="inferred from homology"/>
<dbReference type="GO" id="GO:0098696">
    <property type="term" value="P:regulation of neurotransmitter receptor localization to postsynaptic specialization membrane"/>
    <property type="evidence" value="ECO:0007669"/>
    <property type="project" value="TreeGrafter"/>
</dbReference>
<evidence type="ECO:0000313" key="13">
    <source>
        <dbReference type="EMBL" id="KAI4538905.1"/>
    </source>
</evidence>
<organism evidence="13 14">
    <name type="scientific">Ovis ammon polii</name>
    <dbReference type="NCBI Taxonomy" id="230172"/>
    <lineage>
        <taxon>Eukaryota</taxon>
        <taxon>Metazoa</taxon>
        <taxon>Chordata</taxon>
        <taxon>Craniata</taxon>
        <taxon>Vertebrata</taxon>
        <taxon>Euteleostomi</taxon>
        <taxon>Mammalia</taxon>
        <taxon>Eutheria</taxon>
        <taxon>Laurasiatheria</taxon>
        <taxon>Artiodactyla</taxon>
        <taxon>Ruminantia</taxon>
        <taxon>Pecora</taxon>
        <taxon>Bovidae</taxon>
        <taxon>Caprinae</taxon>
        <taxon>Ovis</taxon>
    </lineage>
</organism>
<evidence type="ECO:0000256" key="9">
    <source>
        <dbReference type="ARBA" id="ARBA00023207"/>
    </source>
</evidence>
<comment type="similarity">
    <text evidence="2 11">Belongs to the glypican family.</text>
</comment>
<keyword evidence="8" id="KW-0325">Glycoprotein</keyword>
<dbReference type="GO" id="GO:0016477">
    <property type="term" value="P:cell migration"/>
    <property type="evidence" value="ECO:0007669"/>
    <property type="project" value="TreeGrafter"/>
</dbReference>
<dbReference type="EMBL" id="JAKZEL010000012">
    <property type="protein sequence ID" value="KAI4538905.1"/>
    <property type="molecule type" value="Genomic_DNA"/>
</dbReference>
<dbReference type="GO" id="GO:0045202">
    <property type="term" value="C:synapse"/>
    <property type="evidence" value="ECO:0007669"/>
    <property type="project" value="TreeGrafter"/>
</dbReference>
<dbReference type="AlphaFoldDB" id="A0AAD4U7E5"/>
<evidence type="ECO:0000256" key="7">
    <source>
        <dbReference type="ARBA" id="ARBA00023136"/>
    </source>
</evidence>
<evidence type="ECO:0000256" key="6">
    <source>
        <dbReference type="ARBA" id="ARBA00022974"/>
    </source>
</evidence>